<dbReference type="Proteomes" id="UP001203338">
    <property type="component" value="Unassembled WGS sequence"/>
</dbReference>
<organism evidence="1 2">
    <name type="scientific">Parendozoicomonas callyspongiae</name>
    <dbReference type="NCBI Taxonomy" id="2942213"/>
    <lineage>
        <taxon>Bacteria</taxon>
        <taxon>Pseudomonadati</taxon>
        <taxon>Pseudomonadota</taxon>
        <taxon>Gammaproteobacteria</taxon>
        <taxon>Oceanospirillales</taxon>
        <taxon>Endozoicomonadaceae</taxon>
        <taxon>Parendozoicomonas</taxon>
    </lineage>
</organism>
<keyword evidence="2" id="KW-1185">Reference proteome</keyword>
<comment type="caution">
    <text evidence="1">The sequence shown here is derived from an EMBL/GenBank/DDBJ whole genome shotgun (WGS) entry which is preliminary data.</text>
</comment>
<dbReference type="InterPro" id="IPR007833">
    <property type="entry name" value="Capsule_polysaccharide_synth"/>
</dbReference>
<sequence length="449" mass="52452">MMKILCYVGPWSDDYLENISKEMYPDGVSVLASLHKTVDQSGLVDEYYKNLKNNRNQAFDFKDEEKDIIERCRLLRSLSKKEALLHLNCMRDAVVQVFDKANPEIVISETIDSYVMDLFHRESLKRGILFIGLVNVFANGYFRISSRGEYNYLREPDEKEIQKFLCNIESTDYLPSFIKKTGNDLNLDVLKRWVRNAIKIPYFSIKRLTSGDYYNCHYWQTKMLAKECFQFMPPLNVGDKKWKEKLSTYDGTTIYVPLQMCPEATIDYWCEDLNIIDYERELLSFIAEHSDLCFLVKEHPNVVGYRSSDFYSKLEHLENVVFCPPEVASNSLKSSYDAVLVWTGTVGFECAIRGLPVLCYSHPYYFPSENFYQHINSKTTSSEIREYIDQHPKSISQESKEQLARHVLSCIDYGKLMVDGSWSLKSNMLEMEQISKSIKKYIERKNANH</sequence>
<proteinExistence type="predicted"/>
<evidence type="ECO:0008006" key="3">
    <source>
        <dbReference type="Google" id="ProtNLM"/>
    </source>
</evidence>
<reference evidence="1 2" key="1">
    <citation type="submission" date="2022-05" db="EMBL/GenBank/DDBJ databases">
        <authorList>
            <person name="Park J.-S."/>
        </authorList>
    </citation>
    <scope>NUCLEOTIDE SEQUENCE [LARGE SCALE GENOMIC DNA]</scope>
    <source>
        <strain evidence="1 2">2012CJ34-2</strain>
    </source>
</reference>
<dbReference type="SUPFAM" id="SSF53756">
    <property type="entry name" value="UDP-Glycosyltransferase/glycogen phosphorylase"/>
    <property type="match status" value="1"/>
</dbReference>
<protein>
    <recommendedName>
        <fullName evidence="3">Capsule polysaccharide biosynthesis protein</fullName>
    </recommendedName>
</protein>
<dbReference type="Pfam" id="PF05159">
    <property type="entry name" value="Capsule_synth"/>
    <property type="match status" value="1"/>
</dbReference>
<dbReference type="EMBL" id="JAMFLX010000042">
    <property type="protein sequence ID" value="MCL6272038.1"/>
    <property type="molecule type" value="Genomic_DNA"/>
</dbReference>
<accession>A0ABT0PNK3</accession>
<dbReference type="RefSeq" id="WP_249701716.1">
    <property type="nucleotide sequence ID" value="NZ_JAMFLX010000042.1"/>
</dbReference>
<name>A0ABT0PNK3_9GAMM</name>
<evidence type="ECO:0000313" key="2">
    <source>
        <dbReference type="Proteomes" id="UP001203338"/>
    </source>
</evidence>
<gene>
    <name evidence="1" type="ORF">M3P05_19125</name>
</gene>
<evidence type="ECO:0000313" key="1">
    <source>
        <dbReference type="EMBL" id="MCL6272038.1"/>
    </source>
</evidence>